<sequence>MNKAGCSALLALMLAGCSMPFPLFQQTESIDTKANQKAPHMSLHDWVQLSDKMMASNDGQRRLALNQLKNKPLEQAIWLSHPKASQHERTQAQTLFKKNLPSLDTNSQSFLAVFQAYNEALLQQQRYLAERQQHINNLTRKLDELANIDQQINERKFRE</sequence>
<dbReference type="Proteomes" id="UP000664882">
    <property type="component" value="Unassembled WGS sequence"/>
</dbReference>
<organism evidence="3 4">
    <name type="scientific">Oceanisphaera pacifica</name>
    <dbReference type="NCBI Taxonomy" id="2818389"/>
    <lineage>
        <taxon>Bacteria</taxon>
        <taxon>Pseudomonadati</taxon>
        <taxon>Pseudomonadota</taxon>
        <taxon>Gammaproteobacteria</taxon>
        <taxon>Aeromonadales</taxon>
        <taxon>Aeromonadaceae</taxon>
        <taxon>Oceanisphaera</taxon>
    </lineage>
</organism>
<name>A0ABS3NFZ9_9GAMM</name>
<proteinExistence type="predicted"/>
<evidence type="ECO:0000256" key="2">
    <source>
        <dbReference type="SAM" id="SignalP"/>
    </source>
</evidence>
<reference evidence="3 4" key="1">
    <citation type="submission" date="2021-03" db="EMBL/GenBank/DDBJ databases">
        <title>Oceanisphaera sp. nov., isolated from the intestine.</title>
        <authorList>
            <person name="Zhao L.-H."/>
            <person name="Shi L.-F."/>
        </authorList>
    </citation>
    <scope>NUCLEOTIDE SEQUENCE [LARGE SCALE GENOMIC DNA]</scope>
    <source>
        <strain evidence="3 4">DM8</strain>
    </source>
</reference>
<protein>
    <submittedName>
        <fullName evidence="3">Uncharacterized protein</fullName>
    </submittedName>
</protein>
<comment type="caution">
    <text evidence="3">The sequence shown here is derived from an EMBL/GenBank/DDBJ whole genome shotgun (WGS) entry which is preliminary data.</text>
</comment>
<dbReference type="PROSITE" id="PS51257">
    <property type="entry name" value="PROKAR_LIPOPROTEIN"/>
    <property type="match status" value="1"/>
</dbReference>
<accession>A0ABS3NFZ9</accession>
<keyword evidence="1" id="KW-0175">Coiled coil</keyword>
<evidence type="ECO:0000256" key="1">
    <source>
        <dbReference type="SAM" id="Coils"/>
    </source>
</evidence>
<keyword evidence="2" id="KW-0732">Signal</keyword>
<gene>
    <name evidence="3" type="ORF">J3U76_06200</name>
</gene>
<feature type="signal peptide" evidence="2">
    <location>
        <begin position="1"/>
        <end position="25"/>
    </location>
</feature>
<dbReference type="EMBL" id="JAGDFX010000006">
    <property type="protein sequence ID" value="MBO1519225.1"/>
    <property type="molecule type" value="Genomic_DNA"/>
</dbReference>
<feature type="chain" id="PRO_5047172221" evidence="2">
    <location>
        <begin position="26"/>
        <end position="159"/>
    </location>
</feature>
<evidence type="ECO:0000313" key="3">
    <source>
        <dbReference type="EMBL" id="MBO1519225.1"/>
    </source>
</evidence>
<dbReference type="RefSeq" id="WP_208005062.1">
    <property type="nucleotide sequence ID" value="NZ_JAGDFX010000006.1"/>
</dbReference>
<feature type="coiled-coil region" evidence="1">
    <location>
        <begin position="128"/>
        <end position="155"/>
    </location>
</feature>
<evidence type="ECO:0000313" key="4">
    <source>
        <dbReference type="Proteomes" id="UP000664882"/>
    </source>
</evidence>
<keyword evidence="4" id="KW-1185">Reference proteome</keyword>